<dbReference type="AlphaFoldDB" id="A0A5N6KXP4"/>
<evidence type="ECO:0000313" key="1">
    <source>
        <dbReference type="EMBL" id="KAB8356567.1"/>
    </source>
</evidence>
<evidence type="ECO:0000313" key="2">
    <source>
        <dbReference type="Proteomes" id="UP000327013"/>
    </source>
</evidence>
<dbReference type="EMBL" id="VIBQ01000016">
    <property type="protein sequence ID" value="KAB8356567.1"/>
    <property type="molecule type" value="Genomic_DNA"/>
</dbReference>
<keyword evidence="2" id="KW-1185">Reference proteome</keyword>
<accession>A0A5N6KXP4</accession>
<gene>
    <name evidence="1" type="ORF">FH972_024149</name>
</gene>
<protein>
    <submittedName>
        <fullName evidence="1">Uncharacterized protein</fullName>
    </submittedName>
</protein>
<comment type="caution">
    <text evidence="1">The sequence shown here is derived from an EMBL/GenBank/DDBJ whole genome shotgun (WGS) entry which is preliminary data.</text>
</comment>
<proteinExistence type="predicted"/>
<name>A0A5N6KXP4_9ROSI</name>
<reference evidence="1 2" key="1">
    <citation type="submission" date="2019-06" db="EMBL/GenBank/DDBJ databases">
        <title>A chromosomal-level reference genome of Carpinus fangiana (Coryloideae, Betulaceae).</title>
        <authorList>
            <person name="Yang X."/>
            <person name="Wang Z."/>
            <person name="Zhang L."/>
            <person name="Hao G."/>
            <person name="Liu J."/>
            <person name="Yang Y."/>
        </authorList>
    </citation>
    <scope>NUCLEOTIDE SEQUENCE [LARGE SCALE GENOMIC DNA]</scope>
    <source>
        <strain evidence="1">Cfa_2016G</strain>
        <tissue evidence="1">Leaf</tissue>
    </source>
</reference>
<dbReference type="Proteomes" id="UP000327013">
    <property type="component" value="Unassembled WGS sequence"/>
</dbReference>
<organism evidence="1 2">
    <name type="scientific">Carpinus fangiana</name>
    <dbReference type="NCBI Taxonomy" id="176857"/>
    <lineage>
        <taxon>Eukaryota</taxon>
        <taxon>Viridiplantae</taxon>
        <taxon>Streptophyta</taxon>
        <taxon>Embryophyta</taxon>
        <taxon>Tracheophyta</taxon>
        <taxon>Spermatophyta</taxon>
        <taxon>Magnoliopsida</taxon>
        <taxon>eudicotyledons</taxon>
        <taxon>Gunneridae</taxon>
        <taxon>Pentapetalae</taxon>
        <taxon>rosids</taxon>
        <taxon>fabids</taxon>
        <taxon>Fagales</taxon>
        <taxon>Betulaceae</taxon>
        <taxon>Carpinus</taxon>
    </lineage>
</organism>
<sequence>MSSTRKGKPSAPGLCHKVCGLGNLSYVYLTYLLYFSDDDGKISVLKDVSKSNFEYFSGMYRNPNEAKHLRVLHDTVPGQFNLYIRVFGLRSAEPRRGRRATSCAHEADST</sequence>